<keyword evidence="10" id="KW-1185">Reference proteome</keyword>
<dbReference type="PANTHER" id="PTHR15151:SF20">
    <property type="entry name" value="TUMOR NECROSIS FACTOR LIGAND SUPERFAMILY MEMBER 12"/>
    <property type="match status" value="1"/>
</dbReference>
<accession>A0AAD8CPI2</accession>
<evidence type="ECO:0000256" key="2">
    <source>
        <dbReference type="ARBA" id="ARBA00008670"/>
    </source>
</evidence>
<evidence type="ECO:0000256" key="5">
    <source>
        <dbReference type="ARBA" id="ARBA00023157"/>
    </source>
</evidence>
<dbReference type="InterPro" id="IPR008983">
    <property type="entry name" value="Tumour_necrosis_fac-like_dom"/>
</dbReference>
<evidence type="ECO:0000313" key="10">
    <source>
        <dbReference type="Proteomes" id="UP001230051"/>
    </source>
</evidence>
<keyword evidence="6" id="KW-0325">Glycoprotein</keyword>
<reference evidence="8" key="1">
    <citation type="submission" date="2022-02" db="EMBL/GenBank/DDBJ databases">
        <title>Atlantic sturgeon de novo genome assembly.</title>
        <authorList>
            <person name="Stock M."/>
            <person name="Klopp C."/>
            <person name="Guiguen Y."/>
            <person name="Cabau C."/>
            <person name="Parinello H."/>
            <person name="Santidrian Yebra-Pimentel E."/>
            <person name="Kuhl H."/>
            <person name="Dirks R.P."/>
            <person name="Guessner J."/>
            <person name="Wuertz S."/>
            <person name="Du K."/>
            <person name="Schartl M."/>
        </authorList>
    </citation>
    <scope>NUCLEOTIDE SEQUENCE</scope>
    <source>
        <strain evidence="8">STURGEONOMICS-FGT-2020</strain>
        <tissue evidence="8">Whole blood</tissue>
    </source>
</reference>
<dbReference type="Proteomes" id="UP001230051">
    <property type="component" value="Unassembled WGS sequence"/>
</dbReference>
<dbReference type="GO" id="GO:0005164">
    <property type="term" value="F:tumor necrosis factor receptor binding"/>
    <property type="evidence" value="ECO:0007669"/>
    <property type="project" value="InterPro"/>
</dbReference>
<evidence type="ECO:0000313" key="8">
    <source>
        <dbReference type="EMBL" id="KAK1153328.1"/>
    </source>
</evidence>
<dbReference type="Gene3D" id="2.60.120.40">
    <property type="match status" value="1"/>
</dbReference>
<keyword evidence="3" id="KW-0202">Cytokine</keyword>
<evidence type="ECO:0000256" key="6">
    <source>
        <dbReference type="ARBA" id="ARBA00023180"/>
    </source>
</evidence>
<sequence length="238" mass="26675">MQRFLPKKKLRRSGIWGLLAVLALSVAVVSLVFTALSWGHTHSLSQSLQTLQDRLVQVDLQREATVQLLMEQQDLQQKRTKRAAGLKRKRKSKAVVAAHFEIKPDNTVRAASSDIITGWTEVNLNTSTAVKYSPSTGTFTVLTDGLYYLYCRIHFMERESAYLKLQVYLGRAPLFSCLQSYGTTPSSSPSTKLGDFFSCHVSGLVRLTAAEQLTVQTFGGTNLRPRHDLNYFGLFQIN</sequence>
<dbReference type="GO" id="GO:0005615">
    <property type="term" value="C:extracellular space"/>
    <property type="evidence" value="ECO:0007669"/>
    <property type="project" value="UniProtKB-KW"/>
</dbReference>
<keyword evidence="5" id="KW-1015">Disulfide bond</keyword>
<proteinExistence type="inferred from homology"/>
<dbReference type="SUPFAM" id="SSF49842">
    <property type="entry name" value="TNF-like"/>
    <property type="match status" value="1"/>
</dbReference>
<gene>
    <name evidence="8" type="primary">Tnfsf12</name>
    <name evidence="9" type="ORF">AOXY_G29623</name>
    <name evidence="8" type="ORF">AOXY_G30250</name>
</gene>
<comment type="caution">
    <text evidence="8">The sequence shown here is derived from an EMBL/GenBank/DDBJ whole genome shotgun (WGS) entry which is preliminary data.</text>
</comment>
<name>A0AAD8CPI2_ACIOX</name>
<comment type="similarity">
    <text evidence="2">Belongs to the tumor necrosis factor family.</text>
</comment>
<protein>
    <submittedName>
        <fullName evidence="8">Tumor necrosis factor ligand superfamily member 12</fullName>
    </submittedName>
</protein>
<evidence type="ECO:0000256" key="4">
    <source>
        <dbReference type="ARBA" id="ARBA00022525"/>
    </source>
</evidence>
<organism evidence="8 10">
    <name type="scientific">Acipenser oxyrinchus oxyrinchus</name>
    <dbReference type="NCBI Taxonomy" id="40147"/>
    <lineage>
        <taxon>Eukaryota</taxon>
        <taxon>Metazoa</taxon>
        <taxon>Chordata</taxon>
        <taxon>Craniata</taxon>
        <taxon>Vertebrata</taxon>
        <taxon>Euteleostomi</taxon>
        <taxon>Actinopterygii</taxon>
        <taxon>Chondrostei</taxon>
        <taxon>Acipenseriformes</taxon>
        <taxon>Acipenseridae</taxon>
        <taxon>Acipenser</taxon>
    </lineage>
</organism>
<dbReference type="InterPro" id="IPR006052">
    <property type="entry name" value="TNF_dom"/>
</dbReference>
<comment type="subcellular location">
    <subcellularLocation>
        <location evidence="1">Secreted</location>
    </subcellularLocation>
</comment>
<dbReference type="GO" id="GO:0006955">
    <property type="term" value="P:immune response"/>
    <property type="evidence" value="ECO:0007669"/>
    <property type="project" value="InterPro"/>
</dbReference>
<dbReference type="EMBL" id="JAGXEW010000042">
    <property type="protein sequence ID" value="KAK1153328.1"/>
    <property type="molecule type" value="Genomic_DNA"/>
</dbReference>
<evidence type="ECO:0000313" key="9">
    <source>
        <dbReference type="EMBL" id="KAK1153550.1"/>
    </source>
</evidence>
<dbReference type="GO" id="GO:0016020">
    <property type="term" value="C:membrane"/>
    <property type="evidence" value="ECO:0007669"/>
    <property type="project" value="InterPro"/>
</dbReference>
<keyword evidence="4" id="KW-0964">Secreted</keyword>
<dbReference type="Pfam" id="PF00229">
    <property type="entry name" value="TNF"/>
    <property type="match status" value="1"/>
</dbReference>
<dbReference type="EMBL" id="JAGXEW010000040">
    <property type="protein sequence ID" value="KAK1153550.1"/>
    <property type="molecule type" value="Genomic_DNA"/>
</dbReference>
<evidence type="ECO:0000259" key="7">
    <source>
        <dbReference type="PROSITE" id="PS50049"/>
    </source>
</evidence>
<dbReference type="AlphaFoldDB" id="A0AAD8CPI2"/>
<dbReference type="InterPro" id="IPR051748">
    <property type="entry name" value="TNF_Ligand_Superfamily"/>
</dbReference>
<dbReference type="GO" id="GO:0005125">
    <property type="term" value="F:cytokine activity"/>
    <property type="evidence" value="ECO:0007669"/>
    <property type="project" value="UniProtKB-KW"/>
</dbReference>
<feature type="domain" description="THD" evidence="7">
    <location>
        <begin position="96"/>
        <end position="237"/>
    </location>
</feature>
<dbReference type="PANTHER" id="PTHR15151">
    <property type="entry name" value="PROTEIN EIGER"/>
    <property type="match status" value="1"/>
</dbReference>
<evidence type="ECO:0000256" key="1">
    <source>
        <dbReference type="ARBA" id="ARBA00004613"/>
    </source>
</evidence>
<dbReference type="PROSITE" id="PS50049">
    <property type="entry name" value="THD_2"/>
    <property type="match status" value="1"/>
</dbReference>
<dbReference type="SMART" id="SM00207">
    <property type="entry name" value="TNF"/>
    <property type="match status" value="1"/>
</dbReference>
<evidence type="ECO:0000256" key="3">
    <source>
        <dbReference type="ARBA" id="ARBA00022514"/>
    </source>
</evidence>